<accession>A0A815A9I2</accession>
<gene>
    <name evidence="1" type="ORF">GPM918_LOCUS26265</name>
    <name evidence="2" type="ORF">SRO942_LOCUS26381</name>
</gene>
<dbReference type="Proteomes" id="UP000663829">
    <property type="component" value="Unassembled WGS sequence"/>
</dbReference>
<reference evidence="1" key="1">
    <citation type="submission" date="2021-02" db="EMBL/GenBank/DDBJ databases">
        <authorList>
            <person name="Nowell W R."/>
        </authorList>
    </citation>
    <scope>NUCLEOTIDE SEQUENCE</scope>
</reference>
<dbReference type="AlphaFoldDB" id="A0A815A9I2"/>
<proteinExistence type="predicted"/>
<dbReference type="Proteomes" id="UP000681722">
    <property type="component" value="Unassembled WGS sequence"/>
</dbReference>
<organism evidence="1 3">
    <name type="scientific">Didymodactylos carnosus</name>
    <dbReference type="NCBI Taxonomy" id="1234261"/>
    <lineage>
        <taxon>Eukaryota</taxon>
        <taxon>Metazoa</taxon>
        <taxon>Spiralia</taxon>
        <taxon>Gnathifera</taxon>
        <taxon>Rotifera</taxon>
        <taxon>Eurotatoria</taxon>
        <taxon>Bdelloidea</taxon>
        <taxon>Philodinida</taxon>
        <taxon>Philodinidae</taxon>
        <taxon>Didymodactylos</taxon>
    </lineage>
</organism>
<name>A0A815A9I2_9BILA</name>
<comment type="caution">
    <text evidence="1">The sequence shown here is derived from an EMBL/GenBank/DDBJ whole genome shotgun (WGS) entry which is preliminary data.</text>
</comment>
<sequence>MRKILCYLSIHSYTEEHCPTTDITNYTSVIPQIITQICATSALIRISFDQDTKRSNPTGLTYNVLSLPSKKVAMIVKLEMDCCIRYCAHHGDNETEVRVRIAKLAHPELTFKCTENEMRKDVINETISDVIKKQKGRL</sequence>
<evidence type="ECO:0000313" key="2">
    <source>
        <dbReference type="EMBL" id="CAF4024969.1"/>
    </source>
</evidence>
<dbReference type="EMBL" id="CAJOBC010015687">
    <property type="protein sequence ID" value="CAF4024969.1"/>
    <property type="molecule type" value="Genomic_DNA"/>
</dbReference>
<keyword evidence="3" id="KW-1185">Reference proteome</keyword>
<protein>
    <submittedName>
        <fullName evidence="1">Uncharacterized protein</fullName>
    </submittedName>
</protein>
<evidence type="ECO:0000313" key="3">
    <source>
        <dbReference type="Proteomes" id="UP000663829"/>
    </source>
</evidence>
<dbReference type="EMBL" id="CAJNOQ010010511">
    <property type="protein sequence ID" value="CAF1253839.1"/>
    <property type="molecule type" value="Genomic_DNA"/>
</dbReference>
<evidence type="ECO:0000313" key="1">
    <source>
        <dbReference type="EMBL" id="CAF1253839.1"/>
    </source>
</evidence>